<gene>
    <name evidence="1" type="ORF">MAPG_07545</name>
</gene>
<name>A0A0C4E4Y9_MAGP6</name>
<dbReference type="STRING" id="644358.A0A0C4E4Y9"/>
<evidence type="ECO:0000313" key="1">
    <source>
        <dbReference type="EMBL" id="KLU88560.1"/>
    </source>
</evidence>
<evidence type="ECO:0000313" key="3">
    <source>
        <dbReference type="Proteomes" id="UP000011715"/>
    </source>
</evidence>
<protein>
    <submittedName>
        <fullName evidence="1 2">Uncharacterized protein</fullName>
    </submittedName>
</protein>
<dbReference type="VEuPathDB" id="FungiDB:MAPG_07545"/>
<dbReference type="eggNOG" id="KOG2582">
    <property type="taxonomic scope" value="Eukaryota"/>
</dbReference>
<reference evidence="1" key="2">
    <citation type="submission" date="2010-05" db="EMBL/GenBank/DDBJ databases">
        <title>The Genome Sequence of Magnaporthe poae strain ATCC 64411.</title>
        <authorList>
            <consortium name="The Broad Institute Genome Sequencing Platform"/>
            <consortium name="Broad Institute Genome Sequencing Center for Infectious Disease"/>
            <person name="Ma L.-J."/>
            <person name="Dead R."/>
            <person name="Young S."/>
            <person name="Zeng Q."/>
            <person name="Koehrsen M."/>
            <person name="Alvarado L."/>
            <person name="Berlin A."/>
            <person name="Chapman S.B."/>
            <person name="Chen Z."/>
            <person name="Freedman E."/>
            <person name="Gellesch M."/>
            <person name="Goldberg J."/>
            <person name="Griggs A."/>
            <person name="Gujja S."/>
            <person name="Heilman E.R."/>
            <person name="Heiman D."/>
            <person name="Hepburn T."/>
            <person name="Howarth C."/>
            <person name="Jen D."/>
            <person name="Larson L."/>
            <person name="Mehta T."/>
            <person name="Neiman D."/>
            <person name="Pearson M."/>
            <person name="Roberts A."/>
            <person name="Saif S."/>
            <person name="Shea T."/>
            <person name="Shenoy N."/>
            <person name="Sisk P."/>
            <person name="Stolte C."/>
            <person name="Sykes S."/>
            <person name="Walk T."/>
            <person name="White J."/>
            <person name="Yandava C."/>
            <person name="Haas B."/>
            <person name="Nusbaum C."/>
            <person name="Birren B."/>
        </authorList>
    </citation>
    <scope>NUCLEOTIDE SEQUENCE</scope>
    <source>
        <strain evidence="1">ATCC 64411</strain>
    </source>
</reference>
<dbReference type="EMBL" id="GL876971">
    <property type="protein sequence ID" value="KLU88560.1"/>
    <property type="molecule type" value="Genomic_DNA"/>
</dbReference>
<sequence length="128" mass="14232">MDHCATVLLEFPTEAVLGDHDAYNKAVKNHINNITQIFKDEGTAIAANARSLLDCLNPQIHSISYLAILDALLPSSADLGRSQHQYDEGLAERIILFLRRFDPIQMRYYGVPFTNLFTAVGSGQIMPV</sequence>
<proteinExistence type="predicted"/>
<dbReference type="Proteomes" id="UP000011715">
    <property type="component" value="Unassembled WGS sequence"/>
</dbReference>
<accession>A0A0C4E4Y9</accession>
<dbReference type="EMBL" id="ADBL01001829">
    <property type="status" value="NOT_ANNOTATED_CDS"/>
    <property type="molecule type" value="Genomic_DNA"/>
</dbReference>
<organism evidence="2 3">
    <name type="scientific">Magnaporthiopsis poae (strain ATCC 64411 / 73-15)</name>
    <name type="common">Kentucky bluegrass fungus</name>
    <name type="synonym">Magnaporthe poae</name>
    <dbReference type="NCBI Taxonomy" id="644358"/>
    <lineage>
        <taxon>Eukaryota</taxon>
        <taxon>Fungi</taxon>
        <taxon>Dikarya</taxon>
        <taxon>Ascomycota</taxon>
        <taxon>Pezizomycotina</taxon>
        <taxon>Sordariomycetes</taxon>
        <taxon>Sordariomycetidae</taxon>
        <taxon>Magnaporthales</taxon>
        <taxon>Magnaporthaceae</taxon>
        <taxon>Magnaporthiopsis</taxon>
    </lineage>
</organism>
<keyword evidence="3" id="KW-1185">Reference proteome</keyword>
<dbReference type="AlphaFoldDB" id="A0A0C4E4Y9"/>
<reference evidence="2" key="5">
    <citation type="submission" date="2015-06" db="UniProtKB">
        <authorList>
            <consortium name="EnsemblFungi"/>
        </authorList>
    </citation>
    <scope>IDENTIFICATION</scope>
    <source>
        <strain evidence="2">ATCC 64411</strain>
    </source>
</reference>
<reference evidence="2" key="4">
    <citation type="journal article" date="2015" name="G3 (Bethesda)">
        <title>Genome sequences of three phytopathogenic species of the Magnaporthaceae family of fungi.</title>
        <authorList>
            <person name="Okagaki L.H."/>
            <person name="Nunes C.C."/>
            <person name="Sailsbery J."/>
            <person name="Clay B."/>
            <person name="Brown D."/>
            <person name="John T."/>
            <person name="Oh Y."/>
            <person name="Young N."/>
            <person name="Fitzgerald M."/>
            <person name="Haas B.J."/>
            <person name="Zeng Q."/>
            <person name="Young S."/>
            <person name="Adiconis X."/>
            <person name="Fan L."/>
            <person name="Levin J.Z."/>
            <person name="Mitchell T.K."/>
            <person name="Okubara P.A."/>
            <person name="Farman M.L."/>
            <person name="Kohn L.M."/>
            <person name="Birren B."/>
            <person name="Ma L.-J."/>
            <person name="Dean R.A."/>
        </authorList>
    </citation>
    <scope>NUCLEOTIDE SEQUENCE</scope>
    <source>
        <strain evidence="2">ATCC 64411 / 73-15</strain>
    </source>
</reference>
<reference evidence="3" key="1">
    <citation type="submission" date="2010-05" db="EMBL/GenBank/DDBJ databases">
        <title>The genome sequence of Magnaporthe poae strain ATCC 64411.</title>
        <authorList>
            <person name="Ma L.-J."/>
            <person name="Dead R."/>
            <person name="Young S."/>
            <person name="Zeng Q."/>
            <person name="Koehrsen M."/>
            <person name="Alvarado L."/>
            <person name="Berlin A."/>
            <person name="Chapman S.B."/>
            <person name="Chen Z."/>
            <person name="Freedman E."/>
            <person name="Gellesch M."/>
            <person name="Goldberg J."/>
            <person name="Griggs A."/>
            <person name="Gujja S."/>
            <person name="Heilman E.R."/>
            <person name="Heiman D."/>
            <person name="Hepburn T."/>
            <person name="Howarth C."/>
            <person name="Jen D."/>
            <person name="Larson L."/>
            <person name="Mehta T."/>
            <person name="Neiman D."/>
            <person name="Pearson M."/>
            <person name="Roberts A."/>
            <person name="Saif S."/>
            <person name="Shea T."/>
            <person name="Shenoy N."/>
            <person name="Sisk P."/>
            <person name="Stolte C."/>
            <person name="Sykes S."/>
            <person name="Walk T."/>
            <person name="White J."/>
            <person name="Yandava C."/>
            <person name="Haas B."/>
            <person name="Nusbaum C."/>
            <person name="Birren B."/>
        </authorList>
    </citation>
    <scope>NUCLEOTIDE SEQUENCE [LARGE SCALE GENOMIC DNA]</scope>
    <source>
        <strain evidence="3">ATCC 64411 / 73-15</strain>
    </source>
</reference>
<dbReference type="OrthoDB" id="29061at2759"/>
<reference evidence="1" key="3">
    <citation type="submission" date="2011-03" db="EMBL/GenBank/DDBJ databases">
        <title>Annotation of Magnaporthe poae ATCC 64411.</title>
        <authorList>
            <person name="Ma L.-J."/>
            <person name="Dead R."/>
            <person name="Young S.K."/>
            <person name="Zeng Q."/>
            <person name="Gargeya S."/>
            <person name="Fitzgerald M."/>
            <person name="Haas B."/>
            <person name="Abouelleil A."/>
            <person name="Alvarado L."/>
            <person name="Arachchi H.M."/>
            <person name="Berlin A."/>
            <person name="Brown A."/>
            <person name="Chapman S.B."/>
            <person name="Chen Z."/>
            <person name="Dunbar C."/>
            <person name="Freedman E."/>
            <person name="Gearin G."/>
            <person name="Gellesch M."/>
            <person name="Goldberg J."/>
            <person name="Griggs A."/>
            <person name="Gujja S."/>
            <person name="Heiman D."/>
            <person name="Howarth C."/>
            <person name="Larson L."/>
            <person name="Lui A."/>
            <person name="MacDonald P.J.P."/>
            <person name="Mehta T."/>
            <person name="Montmayeur A."/>
            <person name="Murphy C."/>
            <person name="Neiman D."/>
            <person name="Pearson M."/>
            <person name="Priest M."/>
            <person name="Roberts A."/>
            <person name="Saif S."/>
            <person name="Shea T."/>
            <person name="Shenoy N."/>
            <person name="Sisk P."/>
            <person name="Stolte C."/>
            <person name="Sykes S."/>
            <person name="Yandava C."/>
            <person name="Wortman J."/>
            <person name="Nusbaum C."/>
            <person name="Birren B."/>
        </authorList>
    </citation>
    <scope>NUCLEOTIDE SEQUENCE</scope>
    <source>
        <strain evidence="1">ATCC 64411</strain>
    </source>
</reference>
<evidence type="ECO:0000313" key="2">
    <source>
        <dbReference type="EnsemblFungi" id="MAPG_07545T0"/>
    </source>
</evidence>
<dbReference type="EnsemblFungi" id="MAPG_07545T0">
    <property type="protein sequence ID" value="MAPG_07545T0"/>
    <property type="gene ID" value="MAPG_07545"/>
</dbReference>